<comment type="catalytic activity">
    <reaction evidence="11">
        <text>L-aspartate + O2 = iminosuccinate + H2O2</text>
        <dbReference type="Rhea" id="RHEA:25876"/>
        <dbReference type="ChEBI" id="CHEBI:15379"/>
        <dbReference type="ChEBI" id="CHEBI:16240"/>
        <dbReference type="ChEBI" id="CHEBI:29991"/>
        <dbReference type="ChEBI" id="CHEBI:77875"/>
        <dbReference type="EC" id="1.4.3.16"/>
    </reaction>
    <physiologicalReaction direction="left-to-right" evidence="11">
        <dbReference type="Rhea" id="RHEA:25877"/>
    </physiologicalReaction>
</comment>
<dbReference type="InterPro" id="IPR003953">
    <property type="entry name" value="FAD-dep_OxRdtase_2_FAD-bd"/>
</dbReference>
<dbReference type="SUPFAM" id="SSF51905">
    <property type="entry name" value="FAD/NAD(P)-binding domain"/>
    <property type="match status" value="1"/>
</dbReference>
<dbReference type="AlphaFoldDB" id="A0A437S5L0"/>
<dbReference type="PRINTS" id="PR00368">
    <property type="entry name" value="FADPNR"/>
</dbReference>
<evidence type="ECO:0000256" key="7">
    <source>
        <dbReference type="ARBA" id="ARBA00022642"/>
    </source>
</evidence>
<dbReference type="UniPathway" id="UPA00253">
    <property type="reaction ID" value="UER00326"/>
</dbReference>
<keyword evidence="8" id="KW-0274">FAD</keyword>
<keyword evidence="6" id="KW-0285">Flavoprotein</keyword>
<comment type="similarity">
    <text evidence="3">Belongs to the FAD-dependent oxidoreductase 2 family. NadB subfamily.</text>
</comment>
<dbReference type="GO" id="GO:0008734">
    <property type="term" value="F:L-aspartate oxidase activity"/>
    <property type="evidence" value="ECO:0007669"/>
    <property type="project" value="UniProtKB-EC"/>
</dbReference>
<comment type="cofactor">
    <cofactor evidence="1">
        <name>FAD</name>
        <dbReference type="ChEBI" id="CHEBI:57692"/>
    </cofactor>
</comment>
<dbReference type="Gene3D" id="3.90.700.10">
    <property type="entry name" value="Succinate dehydrogenase/fumarate reductase flavoprotein, catalytic domain"/>
    <property type="match status" value="1"/>
</dbReference>
<dbReference type="Proteomes" id="UP000288812">
    <property type="component" value="Unassembled WGS sequence"/>
</dbReference>
<evidence type="ECO:0000256" key="11">
    <source>
        <dbReference type="ARBA" id="ARBA00048305"/>
    </source>
</evidence>
<organism evidence="13 14">
    <name type="scientific">Anaerosphaera multitolerans</name>
    <dbReference type="NCBI Taxonomy" id="2487351"/>
    <lineage>
        <taxon>Bacteria</taxon>
        <taxon>Bacillati</taxon>
        <taxon>Bacillota</taxon>
        <taxon>Tissierellia</taxon>
        <taxon>Tissierellales</taxon>
        <taxon>Peptoniphilaceae</taxon>
        <taxon>Anaerosphaera</taxon>
    </lineage>
</organism>
<evidence type="ECO:0000256" key="10">
    <source>
        <dbReference type="ARBA" id="ARBA00030386"/>
    </source>
</evidence>
<evidence type="ECO:0000256" key="8">
    <source>
        <dbReference type="ARBA" id="ARBA00022827"/>
    </source>
</evidence>
<dbReference type="EMBL" id="RLIH01000012">
    <property type="protein sequence ID" value="RVU54301.1"/>
    <property type="molecule type" value="Genomic_DNA"/>
</dbReference>
<protein>
    <recommendedName>
        <fullName evidence="5">L-aspartate oxidase</fullName>
        <ecNumber evidence="4">1.4.3.16</ecNumber>
    </recommendedName>
    <alternativeName>
        <fullName evidence="10">Quinolinate synthase B</fullName>
    </alternativeName>
</protein>
<dbReference type="OrthoDB" id="9806724at2"/>
<evidence type="ECO:0000256" key="5">
    <source>
        <dbReference type="ARBA" id="ARBA00021901"/>
    </source>
</evidence>
<sequence>MNVFYGDVVVVGSGVAGLTCALELSKEFDNIVLITKKFLEDSNSYLAQGGMAVMKSVEDRKVFLEDTLKAGHYKNNKRAVEILIDESQDAIRTLVGYGAKFQREKGEYSYTREGGHSVNRILYCGDYTGRAIMEALIEKVKACSKIKILEKYTMEDLLIHNKVCYGIYARGRENILIRGKKTVLATGGIGGIYKNSTNYSHIRGDGIALAIRHKVGLKDISYVQIHPTALYEEGDKRKFLISESLRGEGAIILNHKKERFTYELNPRDIVSQAIIREMKKEEVSHQWLRLSNIKVDIEKRFPKIYEQLKSMAIDPYNEDVPIVPAQHYTMGGIEVDLFGRTSMLGLYAVGEVACTGVHGENRLASNSLLESVVYAKRVAKSIANSRYVKEYKGNFKINNLDSYRNSEVIGEVIKIDKLAKIK</sequence>
<evidence type="ECO:0000313" key="14">
    <source>
        <dbReference type="Proteomes" id="UP000288812"/>
    </source>
</evidence>
<evidence type="ECO:0000313" key="13">
    <source>
        <dbReference type="EMBL" id="RVU54301.1"/>
    </source>
</evidence>
<keyword evidence="9 13" id="KW-0560">Oxidoreductase</keyword>
<accession>A0A437S5L0</accession>
<dbReference type="PANTHER" id="PTHR42716">
    <property type="entry name" value="L-ASPARTATE OXIDASE"/>
    <property type="match status" value="1"/>
</dbReference>
<dbReference type="InterPro" id="IPR027477">
    <property type="entry name" value="Succ_DH/fumarate_Rdtase_cat_sf"/>
</dbReference>
<gene>
    <name evidence="13" type="ORF">EF514_08350</name>
</gene>
<proteinExistence type="inferred from homology"/>
<evidence type="ECO:0000256" key="9">
    <source>
        <dbReference type="ARBA" id="ARBA00023002"/>
    </source>
</evidence>
<keyword evidence="7" id="KW-0662">Pyridine nucleotide biosynthesis</keyword>
<evidence type="ECO:0000256" key="4">
    <source>
        <dbReference type="ARBA" id="ARBA00012173"/>
    </source>
</evidence>
<dbReference type="Pfam" id="PF00890">
    <property type="entry name" value="FAD_binding_2"/>
    <property type="match status" value="1"/>
</dbReference>
<evidence type="ECO:0000259" key="12">
    <source>
        <dbReference type="Pfam" id="PF00890"/>
    </source>
</evidence>
<dbReference type="InterPro" id="IPR036188">
    <property type="entry name" value="FAD/NAD-bd_sf"/>
</dbReference>
<dbReference type="Gene3D" id="3.50.50.60">
    <property type="entry name" value="FAD/NAD(P)-binding domain"/>
    <property type="match status" value="1"/>
</dbReference>
<keyword evidence="14" id="KW-1185">Reference proteome</keyword>
<evidence type="ECO:0000256" key="1">
    <source>
        <dbReference type="ARBA" id="ARBA00001974"/>
    </source>
</evidence>
<dbReference type="RefSeq" id="WP_127724979.1">
    <property type="nucleotide sequence ID" value="NZ_RLIH01000012.1"/>
</dbReference>
<evidence type="ECO:0000256" key="3">
    <source>
        <dbReference type="ARBA" id="ARBA00008562"/>
    </source>
</evidence>
<dbReference type="NCBIfam" id="NF004820">
    <property type="entry name" value="PRK06175.1"/>
    <property type="match status" value="1"/>
</dbReference>
<comment type="pathway">
    <text evidence="2">Cofactor biosynthesis; NAD(+) biosynthesis; iminoaspartate from L-aspartate (oxidase route): step 1/1.</text>
</comment>
<comment type="caution">
    <text evidence="13">The sequence shown here is derived from an EMBL/GenBank/DDBJ whole genome shotgun (WGS) entry which is preliminary data.</text>
</comment>
<reference evidence="13 14" key="1">
    <citation type="submission" date="2018-11" db="EMBL/GenBank/DDBJ databases">
        <title>Genome sequencing and assembly of Anaerosphaera sp. nov., GS7-6-2.</title>
        <authorList>
            <person name="Rettenmaier R."/>
            <person name="Liebl W."/>
            <person name="Zverlov V."/>
        </authorList>
    </citation>
    <scope>NUCLEOTIDE SEQUENCE [LARGE SCALE GENOMIC DNA]</scope>
    <source>
        <strain evidence="13 14">GS7-6-2</strain>
    </source>
</reference>
<evidence type="ECO:0000256" key="2">
    <source>
        <dbReference type="ARBA" id="ARBA00004950"/>
    </source>
</evidence>
<dbReference type="InterPro" id="IPR005288">
    <property type="entry name" value="NadB"/>
</dbReference>
<dbReference type="GO" id="GO:0033765">
    <property type="term" value="F:steroid dehydrogenase activity, acting on the CH-CH group of donors"/>
    <property type="evidence" value="ECO:0007669"/>
    <property type="project" value="UniProtKB-ARBA"/>
</dbReference>
<dbReference type="GO" id="GO:0034628">
    <property type="term" value="P:'de novo' NAD+ biosynthetic process from L-aspartate"/>
    <property type="evidence" value="ECO:0007669"/>
    <property type="project" value="TreeGrafter"/>
</dbReference>
<dbReference type="SUPFAM" id="SSF56425">
    <property type="entry name" value="Succinate dehydrogenase/fumarate reductase flavoprotein, catalytic domain"/>
    <property type="match status" value="1"/>
</dbReference>
<feature type="domain" description="FAD-dependent oxidoreductase 2 FAD-binding" evidence="12">
    <location>
        <begin position="7"/>
        <end position="368"/>
    </location>
</feature>
<evidence type="ECO:0000256" key="6">
    <source>
        <dbReference type="ARBA" id="ARBA00022630"/>
    </source>
</evidence>
<dbReference type="EC" id="1.4.3.16" evidence="4"/>
<name>A0A437S5L0_9FIRM</name>
<dbReference type="PANTHER" id="PTHR42716:SF2">
    <property type="entry name" value="L-ASPARTATE OXIDASE, CHLOROPLASTIC"/>
    <property type="match status" value="1"/>
</dbReference>